<comment type="caution">
    <text evidence="3">The sequence shown here is derived from an EMBL/GenBank/DDBJ whole genome shotgun (WGS) entry which is preliminary data.</text>
</comment>
<organism evidence="3 4">
    <name type="scientific">Peribacillus saganii</name>
    <dbReference type="NCBI Taxonomy" id="2303992"/>
    <lineage>
        <taxon>Bacteria</taxon>
        <taxon>Bacillati</taxon>
        <taxon>Bacillota</taxon>
        <taxon>Bacilli</taxon>
        <taxon>Bacillales</taxon>
        <taxon>Bacillaceae</taxon>
        <taxon>Peribacillus</taxon>
    </lineage>
</organism>
<dbReference type="OrthoDB" id="9806952at2"/>
<dbReference type="SUPFAM" id="SSF109604">
    <property type="entry name" value="HD-domain/PDEase-like"/>
    <property type="match status" value="1"/>
</dbReference>
<dbReference type="EMBL" id="QVTE01000001">
    <property type="protein sequence ID" value="RFU71688.1"/>
    <property type="molecule type" value="Genomic_DNA"/>
</dbReference>
<dbReference type="CDD" id="cd00077">
    <property type="entry name" value="HDc"/>
    <property type="match status" value="1"/>
</dbReference>
<dbReference type="Gene3D" id="1.10.3210.10">
    <property type="entry name" value="Hypothetical protein af1432"/>
    <property type="match status" value="1"/>
</dbReference>
<gene>
    <name evidence="3" type="ORF">D0469_00850</name>
</gene>
<evidence type="ECO:0000313" key="3">
    <source>
        <dbReference type="EMBL" id="RFU71688.1"/>
    </source>
</evidence>
<dbReference type="InterPro" id="IPR052722">
    <property type="entry name" value="PgpH_phosphodiesterase"/>
</dbReference>
<dbReference type="InterPro" id="IPR011621">
    <property type="entry name" value="Metal-dep_PHydrolase_7TM_intra"/>
</dbReference>
<evidence type="ECO:0000259" key="2">
    <source>
        <dbReference type="PROSITE" id="PS51831"/>
    </source>
</evidence>
<proteinExistence type="predicted"/>
<feature type="transmembrane region" description="Helical" evidence="1">
    <location>
        <begin position="328"/>
        <end position="346"/>
    </location>
</feature>
<dbReference type="InterPro" id="IPR006675">
    <property type="entry name" value="HDIG_dom"/>
</dbReference>
<dbReference type="InterPro" id="IPR003607">
    <property type="entry name" value="HD/PDEase_dom"/>
</dbReference>
<dbReference type="InterPro" id="IPR006674">
    <property type="entry name" value="HD_domain"/>
</dbReference>
<dbReference type="Proteomes" id="UP000264541">
    <property type="component" value="Unassembled WGS sequence"/>
</dbReference>
<protein>
    <submittedName>
        <fullName evidence="3">HDIG domain-containing protein</fullName>
    </submittedName>
</protein>
<dbReference type="PROSITE" id="PS51831">
    <property type="entry name" value="HD"/>
    <property type="match status" value="1"/>
</dbReference>
<evidence type="ECO:0000313" key="4">
    <source>
        <dbReference type="Proteomes" id="UP000264541"/>
    </source>
</evidence>
<name>A0A372LU32_9BACI</name>
<dbReference type="Pfam" id="PF07698">
    <property type="entry name" value="7TM-7TMR_HD"/>
    <property type="match status" value="1"/>
</dbReference>
<keyword evidence="1" id="KW-0812">Transmembrane</keyword>
<reference evidence="3 4" key="1">
    <citation type="submission" date="2018-08" db="EMBL/GenBank/DDBJ databases">
        <title>Bacillus chawlae sp. nov., Bacillus glennii sp. nov., and Bacillus saganii sp. nov. Isolated from the Vehicle Assembly Building at Kennedy Space Center where the Viking Spacecraft were Assembled.</title>
        <authorList>
            <person name="Seuylemezian A."/>
            <person name="Vaishampayan P."/>
        </authorList>
    </citation>
    <scope>NUCLEOTIDE SEQUENCE [LARGE SCALE GENOMIC DNA]</scope>
    <source>
        <strain evidence="3 4">V47-23a</strain>
    </source>
</reference>
<evidence type="ECO:0000256" key="1">
    <source>
        <dbReference type="SAM" id="Phobius"/>
    </source>
</evidence>
<feature type="transmembrane region" description="Helical" evidence="1">
    <location>
        <begin position="494"/>
        <end position="517"/>
    </location>
</feature>
<feature type="transmembrane region" description="Helical" evidence="1">
    <location>
        <begin position="409"/>
        <end position="425"/>
    </location>
</feature>
<feature type="transmembrane region" description="Helical" evidence="1">
    <location>
        <begin position="461"/>
        <end position="482"/>
    </location>
</feature>
<feature type="transmembrane region" description="Helical" evidence="1">
    <location>
        <begin position="58"/>
        <end position="79"/>
    </location>
</feature>
<dbReference type="SMART" id="SM00471">
    <property type="entry name" value="HDc"/>
    <property type="match status" value="1"/>
</dbReference>
<feature type="transmembrane region" description="Helical" evidence="1">
    <location>
        <begin position="437"/>
        <end position="454"/>
    </location>
</feature>
<keyword evidence="4" id="KW-1185">Reference proteome</keyword>
<dbReference type="Pfam" id="PF01966">
    <property type="entry name" value="HD"/>
    <property type="match status" value="1"/>
</dbReference>
<keyword evidence="1" id="KW-0472">Membrane</keyword>
<keyword evidence="1" id="KW-1133">Transmembrane helix</keyword>
<feature type="domain" description="HD" evidence="2">
    <location>
        <begin position="550"/>
        <end position="692"/>
    </location>
</feature>
<dbReference type="PANTHER" id="PTHR36442">
    <property type="entry name" value="CYCLIC-DI-AMP PHOSPHODIESTERASE PGPH"/>
    <property type="match status" value="1"/>
</dbReference>
<accession>A0A372LU32</accession>
<dbReference type="NCBIfam" id="TIGR00277">
    <property type="entry name" value="HDIG"/>
    <property type="match status" value="1"/>
</dbReference>
<dbReference type="InterPro" id="IPR011624">
    <property type="entry name" value="Metal-dep_PHydrolase_7TM_extra"/>
</dbReference>
<dbReference type="AlphaFoldDB" id="A0A372LU32"/>
<sequence>MCHTLVGVPCVTLWIRTALRQDVAHLAVRPLPGLLALFVGGGNLNTINAYLTKLKDLLGLKVFQIVLLLFLGVFSYAVMYSNVKPEKITVELFKPAEQTIIAGKTVEDTYKTEQEKNDTVKQVSDVYTLKKEYAQNKVDLVDSIFDSAIEVMNETPPAHQKPGDSAKPDDHLSTDKKVELLKGKLTDEVNNELPSHIFTALVEAAEADLQIAKDVTVTVVNNVMSTRIPADEVENAKKRAEEELRFSSLKGELKAASIALARNVIIQNVFFDREKTEEQRQEALESVEPVKILQGQIIVVEGQLVDREIYRKLELTGVLEGDKTIQPFVGLAIIIILTVAALYYFFNTAEESNDFKTNHLIIFIVVFLIAISIMKTISLFSGDRFANLGYFFPAAMASMIIKILSNERYAAAATILLAGFGTIIFNEGSTGVLDIPIGLYILFSGMAGIIILTSRNFKARILPAGLALSFVNFALILAFLFISDGQYSKMEFLYYFAAALLSGLLSSVLTIGLLPFFEAGFGILSTMKLIELSNPNHPLLRKILTESPGTYHHSIMVANLAESACEAIGANGLLARVGCYYHDIGKTKRPQFFIENQMNIDNPHDRLPPATSRDIIIAHATDGAEILRKHRLPREIVDIAEQHHGTTLLKYFYHKATKLGEDVNEDYYRYPGPKAQTKEIAVIGIADSVEAAVRSMAQPTAEKIENLVVSIISDRLHDHQFNECDITMRELQIVKKSLCETLNGIFHSRIEYPEFQKTEQKVKI</sequence>
<dbReference type="Pfam" id="PF07697">
    <property type="entry name" value="7TMR-HDED"/>
    <property type="match status" value="1"/>
</dbReference>
<feature type="transmembrane region" description="Helical" evidence="1">
    <location>
        <begin position="358"/>
        <end position="379"/>
    </location>
</feature>
<dbReference type="PANTHER" id="PTHR36442:SF1">
    <property type="entry name" value="CYCLIC-DI-AMP PHOSPHODIESTERASE PGPH"/>
    <property type="match status" value="1"/>
</dbReference>